<feature type="chain" id="PRO_5046417501" evidence="7">
    <location>
        <begin position="24"/>
        <end position="1064"/>
    </location>
</feature>
<dbReference type="PANTHER" id="PTHR30069">
    <property type="entry name" value="TONB-DEPENDENT OUTER MEMBRANE RECEPTOR"/>
    <property type="match status" value="1"/>
</dbReference>
<keyword evidence="3" id="KW-1134">Transmembrane beta strand</keyword>
<dbReference type="Proteomes" id="UP000653477">
    <property type="component" value="Unassembled WGS sequence"/>
</dbReference>
<dbReference type="InterPro" id="IPR008969">
    <property type="entry name" value="CarboxyPept-like_regulatory"/>
</dbReference>
<keyword evidence="2" id="KW-0813">Transport</keyword>
<comment type="subcellular location">
    <subcellularLocation>
        <location evidence="1">Cell outer membrane</location>
        <topology evidence="1">Multi-pass membrane protein</topology>
    </subcellularLocation>
</comment>
<evidence type="ECO:0000256" key="1">
    <source>
        <dbReference type="ARBA" id="ARBA00004571"/>
    </source>
</evidence>
<evidence type="ECO:0000256" key="2">
    <source>
        <dbReference type="ARBA" id="ARBA00022448"/>
    </source>
</evidence>
<feature type="signal peptide" evidence="7">
    <location>
        <begin position="1"/>
        <end position="23"/>
    </location>
</feature>
<feature type="domain" description="TonB-dependent transporter Oar-like beta-barrel" evidence="8">
    <location>
        <begin position="343"/>
        <end position="1004"/>
    </location>
</feature>
<keyword evidence="4" id="KW-0812">Transmembrane</keyword>
<dbReference type="Pfam" id="PF13620">
    <property type="entry name" value="CarboxypepD_reg"/>
    <property type="match status" value="1"/>
</dbReference>
<evidence type="ECO:0000256" key="3">
    <source>
        <dbReference type="ARBA" id="ARBA00022452"/>
    </source>
</evidence>
<proteinExistence type="predicted"/>
<comment type="caution">
    <text evidence="9">The sequence shown here is derived from an EMBL/GenBank/DDBJ whole genome shotgun (WGS) entry which is preliminary data.</text>
</comment>
<accession>A0ABQ2H8W7</accession>
<dbReference type="SUPFAM" id="SSF49464">
    <property type="entry name" value="Carboxypeptidase regulatory domain-like"/>
    <property type="match status" value="1"/>
</dbReference>
<evidence type="ECO:0000313" key="10">
    <source>
        <dbReference type="Proteomes" id="UP000653477"/>
    </source>
</evidence>
<keyword evidence="5" id="KW-0472">Membrane</keyword>
<dbReference type="InterPro" id="IPR057601">
    <property type="entry name" value="Oar-like_b-barrel"/>
</dbReference>
<feature type="domain" description="TonB-dependent transporter Oar-like beta-barrel" evidence="8">
    <location>
        <begin position="234"/>
        <end position="308"/>
    </location>
</feature>
<dbReference type="Gene3D" id="2.60.40.1120">
    <property type="entry name" value="Carboxypeptidase-like, regulatory domain"/>
    <property type="match status" value="1"/>
</dbReference>
<name>A0ABQ2H8W7_9PORP</name>
<reference evidence="10" key="1">
    <citation type="journal article" date="2019" name="Int. J. Syst. Evol. Microbiol.">
        <title>The Global Catalogue of Microorganisms (GCM) 10K type strain sequencing project: providing services to taxonomists for standard genome sequencing and annotation.</title>
        <authorList>
            <consortium name="The Broad Institute Genomics Platform"/>
            <consortium name="The Broad Institute Genome Sequencing Center for Infectious Disease"/>
            <person name="Wu L."/>
            <person name="Ma J."/>
        </authorList>
    </citation>
    <scope>NUCLEOTIDE SEQUENCE [LARGE SCALE GENOMIC DNA]</scope>
    <source>
        <strain evidence="10">JCM 30531</strain>
    </source>
</reference>
<evidence type="ECO:0000256" key="7">
    <source>
        <dbReference type="SAM" id="SignalP"/>
    </source>
</evidence>
<keyword evidence="7" id="KW-0732">Signal</keyword>
<evidence type="ECO:0000313" key="9">
    <source>
        <dbReference type="EMBL" id="GGM57738.1"/>
    </source>
</evidence>
<keyword evidence="10" id="KW-1185">Reference proteome</keyword>
<dbReference type="PANTHER" id="PTHR30069:SF46">
    <property type="entry name" value="OAR PROTEIN"/>
    <property type="match status" value="1"/>
</dbReference>
<evidence type="ECO:0000259" key="8">
    <source>
        <dbReference type="Pfam" id="PF25183"/>
    </source>
</evidence>
<evidence type="ECO:0000256" key="4">
    <source>
        <dbReference type="ARBA" id="ARBA00022692"/>
    </source>
</evidence>
<organism evidence="9 10">
    <name type="scientific">Porphyromonas pasteri</name>
    <dbReference type="NCBI Taxonomy" id="1583331"/>
    <lineage>
        <taxon>Bacteria</taxon>
        <taxon>Pseudomonadati</taxon>
        <taxon>Bacteroidota</taxon>
        <taxon>Bacteroidia</taxon>
        <taxon>Bacteroidales</taxon>
        <taxon>Porphyromonadaceae</taxon>
        <taxon>Porphyromonas</taxon>
    </lineage>
</organism>
<dbReference type="SUPFAM" id="SSF56935">
    <property type="entry name" value="Porins"/>
    <property type="match status" value="1"/>
</dbReference>
<dbReference type="Gene3D" id="2.40.170.20">
    <property type="entry name" value="TonB-dependent receptor, beta-barrel domain"/>
    <property type="match status" value="1"/>
</dbReference>
<dbReference type="Pfam" id="PF25183">
    <property type="entry name" value="OMP_b-brl_4"/>
    <property type="match status" value="2"/>
</dbReference>
<dbReference type="InterPro" id="IPR036942">
    <property type="entry name" value="Beta-barrel_TonB_sf"/>
</dbReference>
<keyword evidence="6" id="KW-0998">Cell outer membrane</keyword>
<protein>
    <submittedName>
        <fullName evidence="9">Cell envelope biogenesis protein OmpA</fullName>
    </submittedName>
</protein>
<evidence type="ECO:0000256" key="5">
    <source>
        <dbReference type="ARBA" id="ARBA00023136"/>
    </source>
</evidence>
<dbReference type="EMBL" id="BMPU01000006">
    <property type="protein sequence ID" value="GGM57738.1"/>
    <property type="molecule type" value="Genomic_DNA"/>
</dbReference>
<evidence type="ECO:0000256" key="6">
    <source>
        <dbReference type="ARBA" id="ARBA00023237"/>
    </source>
</evidence>
<dbReference type="RefSeq" id="WP_188808474.1">
    <property type="nucleotide sequence ID" value="NZ_BMPU01000006.1"/>
</dbReference>
<gene>
    <name evidence="9" type="ORF">GCM10007088_15810</name>
</gene>
<sequence>MKKYLLRLLVLALFAFATPAVWAQVTTSAINGTITDPTTKETLIGASVVAKHLPTGTTYGAITNAKGNFSIVGMRPGGPYTLTISYIGYQSTKIENVNLALGETETFNIEMKDDTKQLTTVVVTGAKGNKFNSQKTGAGSAFSRKNIERVPTVSRSIMDIAKLTPQANGNGSFAGANSRFNSFQIDGAVNNDVFGLGTSGKNAISLEAIDALQVVIAPFDVRQSGFTGGGMNAITKSGTNTFHGSVYDYYYNQDFFGTTAGKDVKTRKALDKQYENTVGFTLGGPILRDKLFFFANGEYVKGVRPSTFTPGNGSVVPEEDAKKIADKLTSLGYNGGGYATQDIPSETFKGLVRLDWNINSAHRLTLRYSHINDKPYNFSNSPTRLRFYNNGYHKHSVTNTIVAELNSKLTDKLSNEARVSYSGIRDKRTYLGGAFPFVLINGTAGKARYQVLAGVDKDTPANELDQDIFSLTDNLTLALGNHTLTFGTHNELFRMRNLYLTNYYGNYEYSTLDDFLAIGTANEVAPKSYGYSAADVSRTGDARWAPRFRAGQLGFYAQDEWKATDHLRLTYGLRVDMPFFLDRPTANPDFNSSAVAKEYGVTNNYLPPIRPLFSPRVGFRYDVDADSRYVIRGGTGIFTGRVPFVWIANSFSNSGMEYLRTAVLGANVPTMRFNADVNHQFTQPGKTTEIDMVGTNFRYPQVWRSNLAFDAKLPGGFRASLEGMYTRNLNSVRYRNLLLRPDGTLDHGNGQVRPVYKIDAALAQQYTNLILLSSNNLGYSYNLTATLSKDFGHGLDASIAYTFGEAKAGNDGTSSQAASNWGYNYSNDINGEELSYSNFDMRHRIIGQLNYRVEYAKHFATTIGIIYNGQSGGRYSILYYGDANGDARTIPGLRNDLAYIPTKDEVANGYFTASIANKPGESPADRALRQAQANKEMAESFEQFIASSGDLAQQRGRIAPRNAFMSEFVHKFDLHFAQDFFLNIGGRRHTLQLNADIINLGNLLNRGWGMSPYIQYDNITPIAISTDRATGNTVYSFTHHRSTPWDYSDINSRWRAQVGVKYTF</sequence>
<dbReference type="InterPro" id="IPR039426">
    <property type="entry name" value="TonB-dep_rcpt-like"/>
</dbReference>